<evidence type="ECO:0000313" key="3">
    <source>
        <dbReference type="Proteomes" id="UP000041254"/>
    </source>
</evidence>
<reference evidence="2 3" key="1">
    <citation type="submission" date="2014-11" db="EMBL/GenBank/DDBJ databases">
        <authorList>
            <person name="Zhu J."/>
            <person name="Qi W."/>
            <person name="Song R."/>
        </authorList>
    </citation>
    <scope>NUCLEOTIDE SEQUENCE [LARGE SCALE GENOMIC DNA]</scope>
</reference>
<protein>
    <submittedName>
        <fullName evidence="2">Uncharacterized protein</fullName>
    </submittedName>
</protein>
<name>A0A0G4H834_VITBC</name>
<accession>A0A0G4H834</accession>
<dbReference type="AlphaFoldDB" id="A0A0G4H834"/>
<keyword evidence="3" id="KW-1185">Reference proteome</keyword>
<evidence type="ECO:0000256" key="1">
    <source>
        <dbReference type="SAM" id="MobiDB-lite"/>
    </source>
</evidence>
<proteinExistence type="predicted"/>
<dbReference type="InParanoid" id="A0A0G4H834"/>
<dbReference type="Proteomes" id="UP000041254">
    <property type="component" value="Unassembled WGS sequence"/>
</dbReference>
<dbReference type="VEuPathDB" id="CryptoDB:Vbra_19867"/>
<feature type="region of interest" description="Disordered" evidence="1">
    <location>
        <begin position="167"/>
        <end position="202"/>
    </location>
</feature>
<organism evidence="2 3">
    <name type="scientific">Vitrella brassicaformis (strain CCMP3155)</name>
    <dbReference type="NCBI Taxonomy" id="1169540"/>
    <lineage>
        <taxon>Eukaryota</taxon>
        <taxon>Sar</taxon>
        <taxon>Alveolata</taxon>
        <taxon>Colpodellida</taxon>
        <taxon>Vitrellaceae</taxon>
        <taxon>Vitrella</taxon>
    </lineage>
</organism>
<feature type="compositionally biased region" description="Basic residues" evidence="1">
    <location>
        <begin position="179"/>
        <end position="202"/>
    </location>
</feature>
<gene>
    <name evidence="2" type="ORF">Vbra_19867</name>
</gene>
<evidence type="ECO:0000313" key="2">
    <source>
        <dbReference type="EMBL" id="CEM39962.1"/>
    </source>
</evidence>
<sequence length="202" mass="22135">MKPIILSVPTFRPYRKESSASLSHQLASSRLNPFAPVFMPSTTTAVTESPAAAGGGGGVSSLPWFLTANPPSQFTPIKANKKHTADTDAAIDHTQRSVSVYERRAEIVVVPTTKVEKSCQTIESYLSILATMPTRPPPDVIFRTYTVAQLIEYGKTVECEMVDAVADGEEKREGEQTAAKKRSPHKAKRTNNYRKSANRGRK</sequence>
<dbReference type="EMBL" id="CDMY01001057">
    <property type="protein sequence ID" value="CEM39962.1"/>
    <property type="molecule type" value="Genomic_DNA"/>
</dbReference>